<dbReference type="Pfam" id="PF02413">
    <property type="entry name" value="Caudo_TAP"/>
    <property type="match status" value="1"/>
</dbReference>
<dbReference type="InterPro" id="IPR003458">
    <property type="entry name" value="Phage_T4_Gp38_tail_assem"/>
</dbReference>
<protein>
    <submittedName>
        <fullName evidence="1">Tail fiber assembly protein</fullName>
    </submittedName>
</protein>
<reference evidence="1" key="1">
    <citation type="submission" date="2024-06" db="EMBL/GenBank/DDBJ databases">
        <title>Multiomics insights into the TNT degradation mechanism by Pantoea sp. BJ2 isolated from an ammunition destruction site.</title>
        <authorList>
            <person name="Luo J."/>
        </authorList>
    </citation>
    <scope>NUCLEOTIDE SEQUENCE</scope>
    <source>
        <strain evidence="1">BJ2</strain>
    </source>
</reference>
<dbReference type="AlphaFoldDB" id="A0AAU7TRA4"/>
<evidence type="ECO:0000313" key="1">
    <source>
        <dbReference type="EMBL" id="XBV43206.1"/>
    </source>
</evidence>
<gene>
    <name evidence="1" type="ORF">AAF463_11285</name>
</gene>
<dbReference type="RefSeq" id="WP_101764025.1">
    <property type="nucleotide sequence ID" value="NZ_CP158292.1"/>
</dbReference>
<accession>A0AAU7TRA4</accession>
<dbReference type="PANTHER" id="PTHR34413:SF2">
    <property type="entry name" value="PROPHAGE TAIL FIBER ASSEMBLY PROTEIN HOMOLOG TFAE-RELATED"/>
    <property type="match status" value="1"/>
</dbReference>
<sequence>MKKFSALENAFYDTDINTEIPNDAIDISEDLWRSMLNGQAEGKVITSTKKGEPLLIERILSDDDKEAIQMKAVESNIALKKSLLDEATQYRDILQDAVDEGIATDEEKAALSVWKKYRVTLSRIDANTADVIDWPEIPANTN</sequence>
<dbReference type="InterPro" id="IPR051220">
    <property type="entry name" value="TFA_Chaperone"/>
</dbReference>
<organism evidence="1">
    <name type="scientific">Pantoea sp. BJ2</name>
    <dbReference type="NCBI Taxonomy" id="3141322"/>
    <lineage>
        <taxon>Bacteria</taxon>
        <taxon>Pseudomonadati</taxon>
        <taxon>Pseudomonadota</taxon>
        <taxon>Gammaproteobacteria</taxon>
        <taxon>Enterobacterales</taxon>
        <taxon>Erwiniaceae</taxon>
        <taxon>Pantoea</taxon>
    </lineage>
</organism>
<dbReference type="EMBL" id="CP158292">
    <property type="protein sequence ID" value="XBV43206.1"/>
    <property type="molecule type" value="Genomic_DNA"/>
</dbReference>
<name>A0AAU7TRA4_9GAMM</name>
<dbReference type="PANTHER" id="PTHR34413">
    <property type="entry name" value="PROPHAGE TAIL FIBER ASSEMBLY PROTEIN HOMOLOG TFAE-RELATED-RELATED"/>
    <property type="match status" value="1"/>
</dbReference>
<proteinExistence type="predicted"/>